<evidence type="ECO:0000259" key="1">
    <source>
        <dbReference type="Pfam" id="PF03807"/>
    </source>
</evidence>
<dbReference type="Pfam" id="PF10728">
    <property type="entry name" value="DUF2520"/>
    <property type="match status" value="1"/>
</dbReference>
<keyword evidence="4" id="KW-1185">Reference proteome</keyword>
<dbReference type="InterPro" id="IPR018931">
    <property type="entry name" value="DUF2520"/>
</dbReference>
<reference evidence="3 4" key="1">
    <citation type="submission" date="2023-05" db="EMBL/GenBank/DDBJ databases">
        <title>Novel species of genus Flectobacillus isolated from stream in China.</title>
        <authorList>
            <person name="Lu H."/>
        </authorList>
    </citation>
    <scope>NUCLEOTIDE SEQUENCE [LARGE SCALE GENOMIC DNA]</scope>
    <source>
        <strain evidence="3 4">KCTC 42575</strain>
    </source>
</reference>
<organism evidence="3 4">
    <name type="scientific">Flectobacillus roseus</name>
    <dbReference type="NCBI Taxonomy" id="502259"/>
    <lineage>
        <taxon>Bacteria</taxon>
        <taxon>Pseudomonadati</taxon>
        <taxon>Bacteroidota</taxon>
        <taxon>Cytophagia</taxon>
        <taxon>Cytophagales</taxon>
        <taxon>Flectobacillaceae</taxon>
        <taxon>Flectobacillus</taxon>
    </lineage>
</organism>
<name>A0ABT6YA61_9BACT</name>
<gene>
    <name evidence="3" type="ORF">QM524_12830</name>
</gene>
<dbReference type="Proteomes" id="UP001236507">
    <property type="component" value="Unassembled WGS sequence"/>
</dbReference>
<dbReference type="InterPro" id="IPR037108">
    <property type="entry name" value="TM1727-like_C_sf"/>
</dbReference>
<dbReference type="SUPFAM" id="SSF48179">
    <property type="entry name" value="6-phosphogluconate dehydrogenase C-terminal domain-like"/>
    <property type="match status" value="1"/>
</dbReference>
<evidence type="ECO:0000259" key="2">
    <source>
        <dbReference type="Pfam" id="PF10728"/>
    </source>
</evidence>
<dbReference type="Pfam" id="PF03807">
    <property type="entry name" value="F420_oxidored"/>
    <property type="match status" value="1"/>
</dbReference>
<dbReference type="PANTHER" id="PTHR40459">
    <property type="entry name" value="CONSERVED HYPOTHETICAL ALANINE AND LEUCINE RICH PROTEIN"/>
    <property type="match status" value="1"/>
</dbReference>
<dbReference type="RefSeq" id="WP_283344910.1">
    <property type="nucleotide sequence ID" value="NZ_JASHIF010000010.1"/>
</dbReference>
<dbReference type="InterPro" id="IPR036291">
    <property type="entry name" value="NAD(P)-bd_dom_sf"/>
</dbReference>
<feature type="domain" description="Pyrroline-5-carboxylate reductase catalytic N-terminal" evidence="1">
    <location>
        <begin position="2"/>
        <end position="90"/>
    </location>
</feature>
<comment type="caution">
    <text evidence="3">The sequence shown here is derived from an EMBL/GenBank/DDBJ whole genome shotgun (WGS) entry which is preliminary data.</text>
</comment>
<dbReference type="EMBL" id="JASHIF010000010">
    <property type="protein sequence ID" value="MDI9860096.1"/>
    <property type="molecule type" value="Genomic_DNA"/>
</dbReference>
<evidence type="ECO:0000313" key="4">
    <source>
        <dbReference type="Proteomes" id="UP001236507"/>
    </source>
</evidence>
<dbReference type="InterPro" id="IPR028939">
    <property type="entry name" value="P5C_Rdtase_cat_N"/>
</dbReference>
<sequence>MKISFIGAGNVAWHLSQALETANYDIETVYSRNPSNARALTQQLYNAQVHRGLDFLDSNSEIFFLCVSDDAMEEVIRNLSLPSGAILVHTSGSKTLNELQELVDVYLDETIRTGVFYPLQTFTKMFHVNFSEIPICLESSNLDVENLLITLAQSISDVTYAVNSEERKSIHLAAVYACNFTNHLWGIAQDLMKKNDLEFKLLEPLIKETLRKALESEDIFAVQTGPARRNDQKIIQRQMGALKDNSGYKKIYESITEDIIDKNTI</sequence>
<proteinExistence type="predicted"/>
<dbReference type="SUPFAM" id="SSF51735">
    <property type="entry name" value="NAD(P)-binding Rossmann-fold domains"/>
    <property type="match status" value="1"/>
</dbReference>
<dbReference type="Gene3D" id="1.10.1040.20">
    <property type="entry name" value="ProC-like, C-terminal domain"/>
    <property type="match status" value="1"/>
</dbReference>
<dbReference type="Gene3D" id="3.40.50.720">
    <property type="entry name" value="NAD(P)-binding Rossmann-like Domain"/>
    <property type="match status" value="1"/>
</dbReference>
<evidence type="ECO:0000313" key="3">
    <source>
        <dbReference type="EMBL" id="MDI9860096.1"/>
    </source>
</evidence>
<accession>A0ABT6YA61</accession>
<protein>
    <submittedName>
        <fullName evidence="3">DUF2520 domain-containing protein</fullName>
    </submittedName>
</protein>
<dbReference type="InterPro" id="IPR008927">
    <property type="entry name" value="6-PGluconate_DH-like_C_sf"/>
</dbReference>
<dbReference type="PANTHER" id="PTHR40459:SF1">
    <property type="entry name" value="CONSERVED HYPOTHETICAL ALANINE AND LEUCINE RICH PROTEIN"/>
    <property type="match status" value="1"/>
</dbReference>
<feature type="domain" description="DUF2520" evidence="2">
    <location>
        <begin position="133"/>
        <end position="258"/>
    </location>
</feature>